<proteinExistence type="predicted"/>
<name>A0A9D2B284_9GAMM</name>
<evidence type="ECO:0000313" key="3">
    <source>
        <dbReference type="EMBL" id="HIX57759.1"/>
    </source>
</evidence>
<reference evidence="3" key="2">
    <citation type="submission" date="2021-04" db="EMBL/GenBank/DDBJ databases">
        <authorList>
            <person name="Gilroy R."/>
        </authorList>
    </citation>
    <scope>NUCLEOTIDE SEQUENCE</scope>
    <source>
        <strain evidence="3">USASDec5-558</strain>
    </source>
</reference>
<protein>
    <submittedName>
        <fullName evidence="3">HIT family protein</fullName>
    </submittedName>
</protein>
<dbReference type="Gene3D" id="3.30.428.10">
    <property type="entry name" value="HIT-like"/>
    <property type="match status" value="1"/>
</dbReference>
<organism evidence="3 4">
    <name type="scientific">Candidatus Anaerobiospirillum pullistercoris</name>
    <dbReference type="NCBI Taxonomy" id="2838452"/>
    <lineage>
        <taxon>Bacteria</taxon>
        <taxon>Pseudomonadati</taxon>
        <taxon>Pseudomonadota</taxon>
        <taxon>Gammaproteobacteria</taxon>
        <taxon>Aeromonadales</taxon>
        <taxon>Succinivibrionaceae</taxon>
        <taxon>Anaerobiospirillum</taxon>
    </lineage>
</organism>
<comment type="caution">
    <text evidence="3">The sequence shown here is derived from an EMBL/GenBank/DDBJ whole genome shotgun (WGS) entry which is preliminary data.</text>
</comment>
<accession>A0A9D2B284</accession>
<dbReference type="GO" id="GO:0003824">
    <property type="term" value="F:catalytic activity"/>
    <property type="evidence" value="ECO:0007669"/>
    <property type="project" value="InterPro"/>
</dbReference>
<evidence type="ECO:0000313" key="4">
    <source>
        <dbReference type="Proteomes" id="UP000886829"/>
    </source>
</evidence>
<dbReference type="SUPFAM" id="SSF54197">
    <property type="entry name" value="HIT-like"/>
    <property type="match status" value="1"/>
</dbReference>
<dbReference type="EMBL" id="DXEV01000196">
    <property type="protein sequence ID" value="HIX57759.1"/>
    <property type="molecule type" value="Genomic_DNA"/>
</dbReference>
<evidence type="ECO:0000256" key="1">
    <source>
        <dbReference type="PROSITE-ProRule" id="PRU00464"/>
    </source>
</evidence>
<dbReference type="InterPro" id="IPR011146">
    <property type="entry name" value="HIT-like"/>
</dbReference>
<evidence type="ECO:0000259" key="2">
    <source>
        <dbReference type="PROSITE" id="PS51084"/>
    </source>
</evidence>
<dbReference type="AlphaFoldDB" id="A0A9D2B284"/>
<dbReference type="InterPro" id="IPR036265">
    <property type="entry name" value="HIT-like_sf"/>
</dbReference>
<sequence length="137" mass="16143">MYCDEQSERRHELLIEVGKLPHSTVFVLKNQNHLGRVVVALNCHRQEVYEMTEEERNGYFADVARVSKAVNELYHPDKINYGIFGDGVPHVHMHIVPKYKDQLQWGHFFWDKDLPEVTLSDAEYQEMVEKYRKALGI</sequence>
<dbReference type="PROSITE" id="PS51084">
    <property type="entry name" value="HIT_2"/>
    <property type="match status" value="1"/>
</dbReference>
<reference evidence="3" key="1">
    <citation type="journal article" date="2021" name="PeerJ">
        <title>Extensive microbial diversity within the chicken gut microbiome revealed by metagenomics and culture.</title>
        <authorList>
            <person name="Gilroy R."/>
            <person name="Ravi A."/>
            <person name="Getino M."/>
            <person name="Pursley I."/>
            <person name="Horton D.L."/>
            <person name="Alikhan N.F."/>
            <person name="Baker D."/>
            <person name="Gharbi K."/>
            <person name="Hall N."/>
            <person name="Watson M."/>
            <person name="Adriaenssens E.M."/>
            <person name="Foster-Nyarko E."/>
            <person name="Jarju S."/>
            <person name="Secka A."/>
            <person name="Antonio M."/>
            <person name="Oren A."/>
            <person name="Chaudhuri R.R."/>
            <person name="La Ragione R."/>
            <person name="Hildebrand F."/>
            <person name="Pallen M.J."/>
        </authorList>
    </citation>
    <scope>NUCLEOTIDE SEQUENCE</scope>
    <source>
        <strain evidence="3">USASDec5-558</strain>
    </source>
</reference>
<gene>
    <name evidence="3" type="ORF">H9850_09875</name>
</gene>
<dbReference type="Proteomes" id="UP000886829">
    <property type="component" value="Unassembled WGS sequence"/>
</dbReference>
<feature type="short sequence motif" description="Histidine triad motif" evidence="1">
    <location>
        <begin position="90"/>
        <end position="94"/>
    </location>
</feature>
<feature type="domain" description="HIT" evidence="2">
    <location>
        <begin position="1"/>
        <end position="105"/>
    </location>
</feature>
<dbReference type="Pfam" id="PF01230">
    <property type="entry name" value="HIT"/>
    <property type="match status" value="1"/>
</dbReference>